<accession>A0AAD5H9V8</accession>
<dbReference type="GeneID" id="75918085"/>
<dbReference type="RefSeq" id="XP_051439942.1">
    <property type="nucleotide sequence ID" value="XM_051592743.1"/>
</dbReference>
<reference evidence="1" key="2">
    <citation type="journal article" date="2022" name="Proc. Natl. Acad. Sci. U.S.A.">
        <title>Diploid-dominant life cycles characterize the early evolution of Fungi.</title>
        <authorList>
            <person name="Amses K.R."/>
            <person name="Simmons D.R."/>
            <person name="Longcore J.E."/>
            <person name="Mondo S.J."/>
            <person name="Seto K."/>
            <person name="Jeronimo G.H."/>
            <person name="Bonds A.E."/>
            <person name="Quandt C.A."/>
            <person name="Davis W.J."/>
            <person name="Chang Y."/>
            <person name="Federici B.A."/>
            <person name="Kuo A."/>
            <person name="LaButti K."/>
            <person name="Pangilinan J."/>
            <person name="Andreopoulos W."/>
            <person name="Tritt A."/>
            <person name="Riley R."/>
            <person name="Hundley H."/>
            <person name="Johnson J."/>
            <person name="Lipzen A."/>
            <person name="Barry K."/>
            <person name="Lang B.F."/>
            <person name="Cuomo C.A."/>
            <person name="Buchler N.E."/>
            <person name="Grigoriev I.V."/>
            <person name="Spatafora J.W."/>
            <person name="Stajich J.E."/>
            <person name="James T.Y."/>
        </authorList>
    </citation>
    <scope>NUCLEOTIDE SEQUENCE</scope>
    <source>
        <strain evidence="1">AG</strain>
    </source>
</reference>
<dbReference type="AlphaFoldDB" id="A0AAD5H9V8"/>
<organism evidence="1 2">
    <name type="scientific">Umbelopsis ramanniana AG</name>
    <dbReference type="NCBI Taxonomy" id="1314678"/>
    <lineage>
        <taxon>Eukaryota</taxon>
        <taxon>Fungi</taxon>
        <taxon>Fungi incertae sedis</taxon>
        <taxon>Mucoromycota</taxon>
        <taxon>Mucoromycotina</taxon>
        <taxon>Umbelopsidomycetes</taxon>
        <taxon>Umbelopsidales</taxon>
        <taxon>Umbelopsidaceae</taxon>
        <taxon>Umbelopsis</taxon>
    </lineage>
</organism>
<proteinExistence type="predicted"/>
<gene>
    <name evidence="1" type="ORF">K450DRAFT_264032</name>
</gene>
<evidence type="ECO:0000313" key="1">
    <source>
        <dbReference type="EMBL" id="KAI8574936.1"/>
    </source>
</evidence>
<reference evidence="1" key="1">
    <citation type="submission" date="2021-06" db="EMBL/GenBank/DDBJ databases">
        <authorList>
            <consortium name="DOE Joint Genome Institute"/>
            <person name="Mondo S.J."/>
            <person name="Amses K.R."/>
            <person name="Simmons D.R."/>
            <person name="Longcore J.E."/>
            <person name="Seto K."/>
            <person name="Alves G.H."/>
            <person name="Bonds A.E."/>
            <person name="Quandt C.A."/>
            <person name="Davis W.J."/>
            <person name="Chang Y."/>
            <person name="Letcher P.M."/>
            <person name="Powell M.J."/>
            <person name="Kuo A."/>
            <person name="Labutti K."/>
            <person name="Pangilinan J."/>
            <person name="Andreopoulos W."/>
            <person name="Tritt A."/>
            <person name="Riley R."/>
            <person name="Hundley H."/>
            <person name="Johnson J."/>
            <person name="Lipzen A."/>
            <person name="Barry K."/>
            <person name="Berbee M.L."/>
            <person name="Buchler N.E."/>
            <person name="Grigoriev I.V."/>
            <person name="Spatafora J.W."/>
            <person name="Stajich J.E."/>
            <person name="James T.Y."/>
        </authorList>
    </citation>
    <scope>NUCLEOTIDE SEQUENCE</scope>
    <source>
        <strain evidence="1">AG</strain>
    </source>
</reference>
<dbReference type="EMBL" id="MU621026">
    <property type="protein sequence ID" value="KAI8574936.1"/>
    <property type="molecule type" value="Genomic_DNA"/>
</dbReference>
<protein>
    <submittedName>
        <fullName evidence="1">Uncharacterized protein</fullName>
    </submittedName>
</protein>
<dbReference type="Proteomes" id="UP001206595">
    <property type="component" value="Unassembled WGS sequence"/>
</dbReference>
<comment type="caution">
    <text evidence="1">The sequence shown here is derived from an EMBL/GenBank/DDBJ whole genome shotgun (WGS) entry which is preliminary data.</text>
</comment>
<name>A0AAD5H9V8_UMBRA</name>
<sequence>MPNSKSSDMSVGSGTSSCAILSISSLHLSSHARRPIMFRKRMFRNKPACQVMLRLDHLLLRLSDARMRSKRARLYGSWRHGWRLLELSGDAYGPNDGDAPTDVWCECPVSKQWAAAGYEVYYGGQWPGPGDLRISEGKSLLHLLSCQLPGITHTASQ</sequence>
<keyword evidence="2" id="KW-1185">Reference proteome</keyword>
<evidence type="ECO:0000313" key="2">
    <source>
        <dbReference type="Proteomes" id="UP001206595"/>
    </source>
</evidence>